<dbReference type="OrthoDB" id="272147at2759"/>
<dbReference type="GO" id="GO:0004651">
    <property type="term" value="F:polynucleotide 5'-phosphatase activity"/>
    <property type="evidence" value="ECO:0007669"/>
    <property type="project" value="InterPro"/>
</dbReference>
<dbReference type="InterPro" id="IPR037009">
    <property type="entry name" value="mRNA_triPase_Cet1_sf"/>
</dbReference>
<keyword evidence="1" id="KW-0507">mRNA processing</keyword>
<evidence type="ECO:0000256" key="3">
    <source>
        <dbReference type="ARBA" id="ARBA00035028"/>
    </source>
</evidence>
<keyword evidence="6" id="KW-1185">Reference proteome</keyword>
<accession>A0A9P1H2U4</accession>
<comment type="catalytic activity">
    <reaction evidence="4">
        <text>a 5'-end triphospho-ribonucleoside in mRNA + H2O = a 5'-end diphospho-ribonucleoside in mRNA + phosphate + H(+)</text>
        <dbReference type="Rhea" id="RHEA:67004"/>
        <dbReference type="Rhea" id="RHEA-COMP:17164"/>
        <dbReference type="Rhea" id="RHEA-COMP:17165"/>
        <dbReference type="ChEBI" id="CHEBI:15377"/>
        <dbReference type="ChEBI" id="CHEBI:15378"/>
        <dbReference type="ChEBI" id="CHEBI:43474"/>
        <dbReference type="ChEBI" id="CHEBI:167616"/>
        <dbReference type="ChEBI" id="CHEBI:167618"/>
        <dbReference type="EC" id="3.6.1.74"/>
    </reaction>
    <physiologicalReaction direction="left-to-right" evidence="4">
        <dbReference type="Rhea" id="RHEA:67005"/>
    </physiologicalReaction>
</comment>
<name>A0A9P1H2U4_9PEZI</name>
<evidence type="ECO:0000256" key="2">
    <source>
        <dbReference type="ARBA" id="ARBA00022801"/>
    </source>
</evidence>
<comment type="caution">
    <text evidence="5">The sequence shown here is derived from an EMBL/GenBank/DDBJ whole genome shotgun (WGS) entry which is preliminary data.</text>
</comment>
<dbReference type="AlphaFoldDB" id="A0A9P1H2U4"/>
<proteinExistence type="predicted"/>
<dbReference type="Gene3D" id="3.20.100.10">
    <property type="entry name" value="mRNA triphosphatase Cet1-like"/>
    <property type="match status" value="1"/>
</dbReference>
<protein>
    <recommendedName>
        <fullName evidence="3">mRNA 5'-phosphatase</fullName>
        <ecNumber evidence="3">3.6.1.74</ecNumber>
    </recommendedName>
</protein>
<organism evidence="5 6">
    <name type="scientific">Parascedosporium putredinis</name>
    <dbReference type="NCBI Taxonomy" id="1442378"/>
    <lineage>
        <taxon>Eukaryota</taxon>
        <taxon>Fungi</taxon>
        <taxon>Dikarya</taxon>
        <taxon>Ascomycota</taxon>
        <taxon>Pezizomycotina</taxon>
        <taxon>Sordariomycetes</taxon>
        <taxon>Hypocreomycetidae</taxon>
        <taxon>Microascales</taxon>
        <taxon>Microascaceae</taxon>
        <taxon>Parascedosporium</taxon>
    </lineage>
</organism>
<keyword evidence="2" id="KW-0378">Hydrolase</keyword>
<gene>
    <name evidence="5" type="ORF">PPNO1_LOCUS4308</name>
</gene>
<dbReference type="GO" id="GO:0140818">
    <property type="term" value="F:mRNA 5'-triphosphate monophosphatase activity"/>
    <property type="evidence" value="ECO:0007669"/>
    <property type="project" value="UniProtKB-EC"/>
</dbReference>
<dbReference type="Proteomes" id="UP000838763">
    <property type="component" value="Unassembled WGS sequence"/>
</dbReference>
<dbReference type="SUPFAM" id="SSF55154">
    <property type="entry name" value="CYTH-like phosphatases"/>
    <property type="match status" value="1"/>
</dbReference>
<dbReference type="EC" id="3.6.1.74" evidence="3"/>
<dbReference type="GO" id="GO:0006397">
    <property type="term" value="P:mRNA processing"/>
    <property type="evidence" value="ECO:0007669"/>
    <property type="project" value="UniProtKB-KW"/>
</dbReference>
<evidence type="ECO:0000313" key="6">
    <source>
        <dbReference type="Proteomes" id="UP000838763"/>
    </source>
</evidence>
<dbReference type="EMBL" id="CALLCH030000011">
    <property type="protein sequence ID" value="CAI4214577.1"/>
    <property type="molecule type" value="Genomic_DNA"/>
</dbReference>
<evidence type="ECO:0000313" key="5">
    <source>
        <dbReference type="EMBL" id="CAI4214577.1"/>
    </source>
</evidence>
<evidence type="ECO:0000256" key="4">
    <source>
        <dbReference type="ARBA" id="ARBA00047740"/>
    </source>
</evidence>
<dbReference type="InterPro" id="IPR033469">
    <property type="entry name" value="CYTH-like_dom_sf"/>
</dbReference>
<evidence type="ECO:0000256" key="1">
    <source>
        <dbReference type="ARBA" id="ARBA00022664"/>
    </source>
</evidence>
<reference evidence="5" key="1">
    <citation type="submission" date="2022-11" db="EMBL/GenBank/DDBJ databases">
        <authorList>
            <person name="Scott C."/>
            <person name="Bruce N."/>
        </authorList>
    </citation>
    <scope>NUCLEOTIDE SEQUENCE</scope>
</reference>
<sequence length="61" mass="7173">MSGHSRKEHELEIELEASTVLEQGRRIMAHEPHKYPELIESFVDNIRLLSRKTGEFVGERR</sequence>